<evidence type="ECO:0000313" key="2">
    <source>
        <dbReference type="Proteomes" id="UP000287872"/>
    </source>
</evidence>
<keyword evidence="2" id="KW-1185">Reference proteome</keyword>
<comment type="caution">
    <text evidence="1">The sequence shown here is derived from an EMBL/GenBank/DDBJ whole genome shotgun (WGS) entry which is preliminary data.</text>
</comment>
<dbReference type="AlphaFoldDB" id="A0A401UPL0"/>
<sequence length="189" mass="21980">MKKVSLIIFVLVITSMAIIFSTNIKQYTKADSLYKNENLYNFLKDEANRKDVYGSAIELNQGSSENTCVYFISEVLRKNNFMVPMETSNTQQMISLLTKKGFKKQKYYKNLMPGDICFTTDVNGKQKGFPTHTYIFMKWVKEGNYDYAYICDNQAKDYKGQLYHIRNINVIAKVNGFNKDAFAFFMRKG</sequence>
<gene>
    <name evidence="1" type="ORF">Ctaglu_31080</name>
</gene>
<reference evidence="1 2" key="1">
    <citation type="submission" date="2018-11" db="EMBL/GenBank/DDBJ databases">
        <title>Genome sequencing and assembly of Clostridium tagluense strain A121.</title>
        <authorList>
            <person name="Murakami T."/>
            <person name="Segawa T."/>
            <person name="Shcherbakova V.A."/>
            <person name="Mori H."/>
            <person name="Yoshimura Y."/>
        </authorList>
    </citation>
    <scope>NUCLEOTIDE SEQUENCE [LARGE SCALE GENOMIC DNA]</scope>
    <source>
        <strain evidence="1 2">A121</strain>
    </source>
</reference>
<accession>A0A401UPL0</accession>
<protein>
    <recommendedName>
        <fullName evidence="3">Bacteriophage lysin domain-containing protein</fullName>
    </recommendedName>
</protein>
<evidence type="ECO:0000313" key="1">
    <source>
        <dbReference type="EMBL" id="GCD11485.1"/>
    </source>
</evidence>
<dbReference type="OrthoDB" id="1938239at2"/>
<proteinExistence type="predicted"/>
<dbReference type="RefSeq" id="WP_125003346.1">
    <property type="nucleotide sequence ID" value="NZ_BHYK01000018.1"/>
</dbReference>
<name>A0A401UPL0_9CLOT</name>
<evidence type="ECO:0008006" key="3">
    <source>
        <dbReference type="Google" id="ProtNLM"/>
    </source>
</evidence>
<dbReference type="Proteomes" id="UP000287872">
    <property type="component" value="Unassembled WGS sequence"/>
</dbReference>
<dbReference type="EMBL" id="BHYK01000018">
    <property type="protein sequence ID" value="GCD11485.1"/>
    <property type="molecule type" value="Genomic_DNA"/>
</dbReference>
<organism evidence="1 2">
    <name type="scientific">Clostridium tagluense</name>
    <dbReference type="NCBI Taxonomy" id="360422"/>
    <lineage>
        <taxon>Bacteria</taxon>
        <taxon>Bacillati</taxon>
        <taxon>Bacillota</taxon>
        <taxon>Clostridia</taxon>
        <taxon>Eubacteriales</taxon>
        <taxon>Clostridiaceae</taxon>
        <taxon>Clostridium</taxon>
    </lineage>
</organism>